<accession>A0A0S3S6U5</accession>
<sequence>MFSSNCDSKVFTHVQFFTYHSTWKPPIKVIQQHCKGQFHNSGCKCDSRAYPSSSSKRNVLKIIPFVVNTAVNESLGMKPLWFSPIV</sequence>
<protein>
    <submittedName>
        <fullName evidence="1">Uncharacterized protein</fullName>
    </submittedName>
</protein>
<evidence type="ECO:0000313" key="1">
    <source>
        <dbReference type="EMBL" id="BAT88526.1"/>
    </source>
</evidence>
<dbReference type="Proteomes" id="UP000291084">
    <property type="component" value="Chromosome 5"/>
</dbReference>
<proteinExistence type="predicted"/>
<name>A0A0S3S6U5_PHAAN</name>
<gene>
    <name evidence="1" type="primary">Vigan.05G204400</name>
    <name evidence="1" type="ORF">VIGAN_05204400</name>
</gene>
<keyword evidence="2" id="KW-1185">Reference proteome</keyword>
<dbReference type="EMBL" id="AP015038">
    <property type="protein sequence ID" value="BAT88526.1"/>
    <property type="molecule type" value="Genomic_DNA"/>
</dbReference>
<dbReference type="AlphaFoldDB" id="A0A0S3S6U5"/>
<organism evidence="1 2">
    <name type="scientific">Vigna angularis var. angularis</name>
    <dbReference type="NCBI Taxonomy" id="157739"/>
    <lineage>
        <taxon>Eukaryota</taxon>
        <taxon>Viridiplantae</taxon>
        <taxon>Streptophyta</taxon>
        <taxon>Embryophyta</taxon>
        <taxon>Tracheophyta</taxon>
        <taxon>Spermatophyta</taxon>
        <taxon>Magnoliopsida</taxon>
        <taxon>eudicotyledons</taxon>
        <taxon>Gunneridae</taxon>
        <taxon>Pentapetalae</taxon>
        <taxon>rosids</taxon>
        <taxon>fabids</taxon>
        <taxon>Fabales</taxon>
        <taxon>Fabaceae</taxon>
        <taxon>Papilionoideae</taxon>
        <taxon>50 kb inversion clade</taxon>
        <taxon>NPAAA clade</taxon>
        <taxon>indigoferoid/millettioid clade</taxon>
        <taxon>Phaseoleae</taxon>
        <taxon>Vigna</taxon>
    </lineage>
</organism>
<reference evidence="1 2" key="1">
    <citation type="journal article" date="2015" name="Sci. Rep.">
        <title>The power of single molecule real-time sequencing technology in the de novo assembly of a eukaryotic genome.</title>
        <authorList>
            <person name="Sakai H."/>
            <person name="Naito K."/>
            <person name="Ogiso-Tanaka E."/>
            <person name="Takahashi Y."/>
            <person name="Iseki K."/>
            <person name="Muto C."/>
            <person name="Satou K."/>
            <person name="Teruya K."/>
            <person name="Shiroma A."/>
            <person name="Shimoji M."/>
            <person name="Hirano T."/>
            <person name="Itoh T."/>
            <person name="Kaga A."/>
            <person name="Tomooka N."/>
        </authorList>
    </citation>
    <scope>NUCLEOTIDE SEQUENCE [LARGE SCALE GENOMIC DNA]</scope>
    <source>
        <strain evidence="2">cv. Shumari</strain>
    </source>
</reference>
<evidence type="ECO:0000313" key="2">
    <source>
        <dbReference type="Proteomes" id="UP000291084"/>
    </source>
</evidence>